<gene>
    <name evidence="2" type="ORF">BJG266_LOCUS21736</name>
    <name evidence="3" type="ORF">QVE165_LOCUS35435</name>
</gene>
<sequence>MFGINTILLVTIFSICHVQSMLDENCPVDNVDFETKVANSSIVVYGKATETKLYDGSDSTFFVKFRVDCILKGPVINHLINITKAGRVENKTYCQSFSVGRGHVITFLEPDPLHFNDSKSFIPTDFVEIQFQDNVTNELLANTCNLHQLLPFQSTASIADACPIVSTESKCIHTTMKTDLELTSSSVLISGKYHHGSDDIRSKSGTIQVDVDTKNGDNRLNISILLILMTVFVRLY</sequence>
<dbReference type="OrthoDB" id="10004326at2759"/>
<dbReference type="Proteomes" id="UP000663877">
    <property type="component" value="Unassembled WGS sequence"/>
</dbReference>
<protein>
    <submittedName>
        <fullName evidence="2">Uncharacterized protein</fullName>
    </submittedName>
</protein>
<evidence type="ECO:0000313" key="5">
    <source>
        <dbReference type="Proteomes" id="UP000663877"/>
    </source>
</evidence>
<dbReference type="EMBL" id="CAJNOI010000131">
    <property type="protein sequence ID" value="CAF1108066.1"/>
    <property type="molecule type" value="Genomic_DNA"/>
</dbReference>
<comment type="caution">
    <text evidence="2">The sequence shown here is derived from an EMBL/GenBank/DDBJ whole genome shotgun (WGS) entry which is preliminary data.</text>
</comment>
<evidence type="ECO:0000313" key="3">
    <source>
        <dbReference type="EMBL" id="CAF1377001.1"/>
    </source>
</evidence>
<evidence type="ECO:0000313" key="2">
    <source>
        <dbReference type="EMBL" id="CAF1108066.1"/>
    </source>
</evidence>
<name>A0A814PMR4_9BILA</name>
<feature type="chain" id="PRO_5036225527" evidence="1">
    <location>
        <begin position="21"/>
        <end position="236"/>
    </location>
</feature>
<feature type="signal peptide" evidence="1">
    <location>
        <begin position="1"/>
        <end position="20"/>
    </location>
</feature>
<evidence type="ECO:0000256" key="1">
    <source>
        <dbReference type="SAM" id="SignalP"/>
    </source>
</evidence>
<dbReference type="AlphaFoldDB" id="A0A814PMR4"/>
<dbReference type="EMBL" id="CAJNOM010000344">
    <property type="protein sequence ID" value="CAF1377001.1"/>
    <property type="molecule type" value="Genomic_DNA"/>
</dbReference>
<proteinExistence type="predicted"/>
<evidence type="ECO:0000313" key="4">
    <source>
        <dbReference type="Proteomes" id="UP000663832"/>
    </source>
</evidence>
<dbReference type="Proteomes" id="UP000663832">
    <property type="component" value="Unassembled WGS sequence"/>
</dbReference>
<accession>A0A814PMR4</accession>
<reference evidence="2" key="1">
    <citation type="submission" date="2021-02" db="EMBL/GenBank/DDBJ databases">
        <authorList>
            <person name="Nowell W R."/>
        </authorList>
    </citation>
    <scope>NUCLEOTIDE SEQUENCE</scope>
</reference>
<keyword evidence="4" id="KW-1185">Reference proteome</keyword>
<keyword evidence="1" id="KW-0732">Signal</keyword>
<organism evidence="2 5">
    <name type="scientific">Adineta steineri</name>
    <dbReference type="NCBI Taxonomy" id="433720"/>
    <lineage>
        <taxon>Eukaryota</taxon>
        <taxon>Metazoa</taxon>
        <taxon>Spiralia</taxon>
        <taxon>Gnathifera</taxon>
        <taxon>Rotifera</taxon>
        <taxon>Eurotatoria</taxon>
        <taxon>Bdelloidea</taxon>
        <taxon>Adinetida</taxon>
        <taxon>Adinetidae</taxon>
        <taxon>Adineta</taxon>
    </lineage>
</organism>